<keyword evidence="5 11" id="KW-0949">S-adenosyl-L-methionine</keyword>
<keyword evidence="6 11" id="KW-0819">tRNA processing</keyword>
<comment type="similarity">
    <text evidence="11">Belongs to the TRM5 / TYW2 family.</text>
</comment>
<evidence type="ECO:0000259" key="13">
    <source>
        <dbReference type="PROSITE" id="PS51684"/>
    </source>
</evidence>
<dbReference type="HAMAP" id="MF_03152">
    <property type="entry name" value="TRM5"/>
    <property type="match status" value="1"/>
</dbReference>
<dbReference type="InterPro" id="IPR029063">
    <property type="entry name" value="SAM-dependent_MTases_sf"/>
</dbReference>
<evidence type="ECO:0000256" key="6">
    <source>
        <dbReference type="ARBA" id="ARBA00022694"/>
    </source>
</evidence>
<comment type="catalytic activity">
    <reaction evidence="10 11">
        <text>guanosine(37) in tRNA + S-adenosyl-L-methionine = N(1)-methylguanosine(37) in tRNA + S-adenosyl-L-homocysteine + H(+)</text>
        <dbReference type="Rhea" id="RHEA:36899"/>
        <dbReference type="Rhea" id="RHEA-COMP:10145"/>
        <dbReference type="Rhea" id="RHEA-COMP:10147"/>
        <dbReference type="ChEBI" id="CHEBI:15378"/>
        <dbReference type="ChEBI" id="CHEBI:57856"/>
        <dbReference type="ChEBI" id="CHEBI:59789"/>
        <dbReference type="ChEBI" id="CHEBI:73542"/>
        <dbReference type="ChEBI" id="CHEBI:74269"/>
        <dbReference type="EC" id="2.1.1.228"/>
    </reaction>
</comment>
<dbReference type="PROSITE" id="PS51684">
    <property type="entry name" value="SAM_MT_TRM5_TYW2"/>
    <property type="match status" value="1"/>
</dbReference>
<proteinExistence type="inferred from homology"/>
<dbReference type="GO" id="GO:0002939">
    <property type="term" value="P:tRNA N1-guanine methylation"/>
    <property type="evidence" value="ECO:0007669"/>
    <property type="project" value="TreeGrafter"/>
</dbReference>
<evidence type="ECO:0000256" key="8">
    <source>
        <dbReference type="ARBA" id="ARBA00023242"/>
    </source>
</evidence>
<dbReference type="InterPro" id="IPR030382">
    <property type="entry name" value="MeTrfase_TRM5/TYW2"/>
</dbReference>
<comment type="function">
    <text evidence="11">Specifically methylates the N1 position of guanosine-37 in various cytoplasmic and mitochondrial tRNAs. Methylation is not dependent on the nature of the nucleoside 5' of the target nucleoside. This is the first step in the biosynthesis of wybutosine (yW), a modified base adjacent to the anticodon of tRNAs and required for accurate decoding.</text>
</comment>
<dbReference type="GO" id="GO:0005759">
    <property type="term" value="C:mitochondrial matrix"/>
    <property type="evidence" value="ECO:0007669"/>
    <property type="project" value="UniProtKB-SubCell"/>
</dbReference>
<comment type="caution">
    <text evidence="14">The sequence shown here is derived from an EMBL/GenBank/DDBJ whole genome shotgun (WGS) entry which is preliminary data.</text>
</comment>
<dbReference type="Proteomes" id="UP000466442">
    <property type="component" value="Unassembled WGS sequence"/>
</dbReference>
<keyword evidence="2 11" id="KW-0963">Cytoplasm</keyword>
<dbReference type="GO" id="GO:0052906">
    <property type="term" value="F:tRNA (guanine(37)-N1)-methyltransferase activity"/>
    <property type="evidence" value="ECO:0007669"/>
    <property type="project" value="UniProtKB-UniRule"/>
</dbReference>
<dbReference type="GO" id="GO:0005634">
    <property type="term" value="C:nucleus"/>
    <property type="evidence" value="ECO:0007669"/>
    <property type="project" value="UniProtKB-SubCell"/>
</dbReference>
<sequence length="455" mass="51168">MTTFPANSEIVVNSEMASNNLSVPECVRGMKELDRDKFTKDVRVHCYFFEQTKATKALKVLKPYLLKILAFQPIQEGHETCCRVAYLDPAKVANGFDDLDLKARGTLLCLGLPGETSVRKLTIGYSNFRADEILRAVIPKELDSVSGYSIIGHIIHLNLRRELEEYKSVIGNVLLDKVPNIRTVVTKTDNIESTYRHFNMEVIAGKHEFETTARENRCVFSLDFSKVYWNPRLSNEHHKVVNLLGKGDVLFDVFCGIGPFVVPAAKKGVKCFANDLNPSAIDWLEANIAGNKVNQANVCVWCQDGVKFIQNVVKPAFLEFSPGNYKIIITMNLPAIAPSFFATFKGLLTPDEYSKMADVPPPKVRVYCFVKCPEAEHFKEAAKLVSSAVDMNLEEEIDRIEFVRNVAPNKDMMMVQVILSQRILVDSKRPAIDQIQQPNSKRTRGDDDSSKIPCI</sequence>
<comment type="subunit">
    <text evidence="11">Monomer.</text>
</comment>
<dbReference type="Pfam" id="PF25133">
    <property type="entry name" value="TYW2_N_2"/>
    <property type="match status" value="1"/>
</dbReference>
<evidence type="ECO:0000256" key="11">
    <source>
        <dbReference type="HAMAP-Rule" id="MF_03152"/>
    </source>
</evidence>
<evidence type="ECO:0000256" key="10">
    <source>
        <dbReference type="ARBA" id="ARBA00047783"/>
    </source>
</evidence>
<evidence type="ECO:0000256" key="2">
    <source>
        <dbReference type="ARBA" id="ARBA00022490"/>
    </source>
</evidence>
<feature type="binding site" evidence="11">
    <location>
        <position position="237"/>
    </location>
    <ligand>
        <name>S-adenosyl-L-methionine</name>
        <dbReference type="ChEBI" id="CHEBI:59789"/>
    </ligand>
</feature>
<dbReference type="Gene3D" id="3.30.300.110">
    <property type="entry name" value="Met-10+ protein-like domains"/>
    <property type="match status" value="1"/>
</dbReference>
<feature type="domain" description="SAM-dependent methyltransferase TRM5/TYW2-type" evidence="13">
    <location>
        <begin position="148"/>
        <end position="421"/>
    </location>
</feature>
<accession>A0A6A4JRU3</accession>
<evidence type="ECO:0000256" key="12">
    <source>
        <dbReference type="SAM" id="MobiDB-lite"/>
    </source>
</evidence>
<evidence type="ECO:0000256" key="7">
    <source>
        <dbReference type="ARBA" id="ARBA00023128"/>
    </source>
</evidence>
<evidence type="ECO:0000256" key="1">
    <source>
        <dbReference type="ARBA" id="ARBA00009775"/>
    </source>
</evidence>
<dbReference type="AlphaFoldDB" id="A0A6A4JRU3"/>
<dbReference type="PANTHER" id="PTHR23245:SF36">
    <property type="entry name" value="TRNA (GUANINE(37)-N1)-METHYLTRANSFERASE"/>
    <property type="match status" value="1"/>
</dbReference>
<comment type="subcellular location">
    <subcellularLocation>
        <location evidence="11">Mitochondrion matrix</location>
    </subcellularLocation>
    <subcellularLocation>
        <location evidence="11">Nucleus</location>
    </subcellularLocation>
    <subcellularLocation>
        <location evidence="11">Cytoplasm</location>
    </subcellularLocation>
    <text evidence="11">Predominantly in the mitochondria and in the nucleus.</text>
</comment>
<keyword evidence="3 11" id="KW-0489">Methyltransferase</keyword>
<evidence type="ECO:0000256" key="9">
    <source>
        <dbReference type="ARBA" id="ARBA00045951"/>
    </source>
</evidence>
<dbReference type="SUPFAM" id="SSF53335">
    <property type="entry name" value="S-adenosyl-L-methionine-dependent methyltransferases"/>
    <property type="match status" value="1"/>
</dbReference>
<keyword evidence="15" id="KW-1185">Reference proteome</keyword>
<dbReference type="OrthoDB" id="408788at2759"/>
<evidence type="ECO:0000256" key="3">
    <source>
        <dbReference type="ARBA" id="ARBA00022603"/>
    </source>
</evidence>
<feature type="binding site" evidence="11">
    <location>
        <begin position="275"/>
        <end position="276"/>
    </location>
    <ligand>
        <name>S-adenosyl-L-methionine</name>
        <dbReference type="ChEBI" id="CHEBI:59789"/>
    </ligand>
</feature>
<keyword evidence="8 11" id="KW-0539">Nucleus</keyword>
<name>A0A6A4JRU3_APOLU</name>
<feature type="region of interest" description="Disordered" evidence="12">
    <location>
        <begin position="430"/>
        <end position="455"/>
    </location>
</feature>
<protein>
    <recommendedName>
        <fullName evidence="11">tRNA (guanine(37)-N1)-methyltransferase</fullName>
        <ecNumber evidence="11">2.1.1.228</ecNumber>
    </recommendedName>
    <alternativeName>
        <fullName evidence="11">M1G-methyltransferase</fullName>
    </alternativeName>
    <alternativeName>
        <fullName evidence="11">tRNA [GM37] methyltransferase</fullName>
    </alternativeName>
    <alternativeName>
        <fullName evidence="11">tRNA methyltransferase 5 homolog</fullName>
    </alternativeName>
</protein>
<dbReference type="InterPro" id="IPR025792">
    <property type="entry name" value="tRNA_Gua_MeTrfase_euk"/>
</dbReference>
<evidence type="ECO:0000256" key="4">
    <source>
        <dbReference type="ARBA" id="ARBA00022679"/>
    </source>
</evidence>
<comment type="similarity">
    <text evidence="1">Belongs to the class I-like SAM-binding methyltransferase superfamily. TRM5/TYW2 family.</text>
</comment>
<dbReference type="EMBL" id="WIXP02000011">
    <property type="protein sequence ID" value="KAF6203026.1"/>
    <property type="molecule type" value="Genomic_DNA"/>
</dbReference>
<dbReference type="FunFam" id="3.30.300.110:FF:000001">
    <property type="entry name" value="tRNA (guanine(37)-N1)-methyltransferase"/>
    <property type="match status" value="1"/>
</dbReference>
<evidence type="ECO:0000313" key="14">
    <source>
        <dbReference type="EMBL" id="KAF6203026.1"/>
    </source>
</evidence>
<feature type="compositionally biased region" description="Basic and acidic residues" evidence="12">
    <location>
        <begin position="443"/>
        <end position="455"/>
    </location>
</feature>
<evidence type="ECO:0000313" key="15">
    <source>
        <dbReference type="Proteomes" id="UP000466442"/>
    </source>
</evidence>
<gene>
    <name evidence="14" type="ORF">GE061_003439</name>
</gene>
<keyword evidence="7 11" id="KW-0496">Mitochondrion</keyword>
<reference evidence="14" key="1">
    <citation type="journal article" date="2021" name="Mol. Ecol. Resour.">
        <title>Apolygus lucorum genome provides insights into omnivorousness and mesophyll feeding.</title>
        <authorList>
            <person name="Liu Y."/>
            <person name="Liu H."/>
            <person name="Wang H."/>
            <person name="Huang T."/>
            <person name="Liu B."/>
            <person name="Yang B."/>
            <person name="Yin L."/>
            <person name="Li B."/>
            <person name="Zhang Y."/>
            <person name="Zhang S."/>
            <person name="Jiang F."/>
            <person name="Zhang X."/>
            <person name="Ren Y."/>
            <person name="Wang B."/>
            <person name="Wang S."/>
            <person name="Lu Y."/>
            <person name="Wu K."/>
            <person name="Fan W."/>
            <person name="Wang G."/>
        </authorList>
    </citation>
    <scope>NUCLEOTIDE SEQUENCE</scope>
    <source>
        <strain evidence="14">12Hb</strain>
    </source>
</reference>
<dbReference type="InterPro" id="IPR056744">
    <property type="entry name" value="TRM5/TYW2-like_N"/>
</dbReference>
<dbReference type="GO" id="GO:0070901">
    <property type="term" value="P:mitochondrial tRNA methylation"/>
    <property type="evidence" value="ECO:0007669"/>
    <property type="project" value="TreeGrafter"/>
</dbReference>
<keyword evidence="4 11" id="KW-0808">Transferase</keyword>
<dbReference type="PANTHER" id="PTHR23245">
    <property type="entry name" value="TRNA METHYLTRANSFERASE"/>
    <property type="match status" value="1"/>
</dbReference>
<dbReference type="Pfam" id="PF02475">
    <property type="entry name" value="TRM5-TYW2_MTfase"/>
    <property type="match status" value="1"/>
</dbReference>
<organism evidence="14 15">
    <name type="scientific">Apolygus lucorum</name>
    <name type="common">Small green plant bug</name>
    <name type="synonym">Lygocoris lucorum</name>
    <dbReference type="NCBI Taxonomy" id="248454"/>
    <lineage>
        <taxon>Eukaryota</taxon>
        <taxon>Metazoa</taxon>
        <taxon>Ecdysozoa</taxon>
        <taxon>Arthropoda</taxon>
        <taxon>Hexapoda</taxon>
        <taxon>Insecta</taxon>
        <taxon>Pterygota</taxon>
        <taxon>Neoptera</taxon>
        <taxon>Paraneoptera</taxon>
        <taxon>Hemiptera</taxon>
        <taxon>Heteroptera</taxon>
        <taxon>Panheteroptera</taxon>
        <taxon>Cimicomorpha</taxon>
        <taxon>Miridae</taxon>
        <taxon>Mirini</taxon>
        <taxon>Apolygus</taxon>
    </lineage>
</organism>
<dbReference type="EC" id="2.1.1.228" evidence="11"/>
<comment type="function">
    <text evidence="9">Involved in mitochondrial tRNA methylation. Specifically methylates the N1 position of guanosine-37 in various tRNAs. Methylation is not dependent on the nature of the nucleoside 5' of the target nucleoside. This is the first step in the biosynthesis of wybutosine (yW), a modified base adjacent to the anticodon of tRNAs and required for accurate decoding.</text>
</comment>
<dbReference type="Gene3D" id="3.40.50.150">
    <property type="entry name" value="Vaccinia Virus protein VP39"/>
    <property type="match status" value="1"/>
</dbReference>
<evidence type="ECO:0000256" key="5">
    <source>
        <dbReference type="ARBA" id="ARBA00022691"/>
    </source>
</evidence>
<feature type="binding site" evidence="11">
    <location>
        <position position="332"/>
    </location>
    <ligand>
        <name>S-adenosyl-L-methionine</name>
        <dbReference type="ChEBI" id="CHEBI:59789"/>
    </ligand>
</feature>
<feature type="binding site" evidence="11">
    <location>
        <begin position="304"/>
        <end position="305"/>
    </location>
    <ligand>
        <name>S-adenosyl-L-methionine</name>
        <dbReference type="ChEBI" id="CHEBI:59789"/>
    </ligand>
</feature>
<dbReference type="InterPro" id="IPR056743">
    <property type="entry name" value="TRM5-TYW2-like_MTfase"/>
</dbReference>